<feature type="region of interest" description="Disordered" evidence="6">
    <location>
        <begin position="97"/>
        <end position="191"/>
    </location>
</feature>
<accession>A0A1G4KA87</accession>
<protein>
    <submittedName>
        <fullName evidence="8">LAME_0G13806g1_1</fullName>
    </submittedName>
</protein>
<dbReference type="Proteomes" id="UP000191144">
    <property type="component" value="Chromosome G"/>
</dbReference>
<evidence type="ECO:0000256" key="1">
    <source>
        <dbReference type="ARBA" id="ARBA00004123"/>
    </source>
</evidence>
<dbReference type="Gene3D" id="1.20.5.170">
    <property type="match status" value="1"/>
</dbReference>
<gene>
    <name evidence="8" type="ORF">LAME_0G13806G</name>
</gene>
<keyword evidence="3" id="KW-0805">Transcription regulation</keyword>
<evidence type="ECO:0000256" key="6">
    <source>
        <dbReference type="SAM" id="MobiDB-lite"/>
    </source>
</evidence>
<evidence type="ECO:0000256" key="5">
    <source>
        <dbReference type="ARBA" id="ARBA00023242"/>
    </source>
</evidence>
<feature type="compositionally biased region" description="Basic and acidic residues" evidence="6">
    <location>
        <begin position="48"/>
        <end position="60"/>
    </location>
</feature>
<dbReference type="GO" id="GO:0090575">
    <property type="term" value="C:RNA polymerase II transcription regulator complex"/>
    <property type="evidence" value="ECO:0007669"/>
    <property type="project" value="TreeGrafter"/>
</dbReference>
<evidence type="ECO:0000256" key="2">
    <source>
        <dbReference type="ARBA" id="ARBA00004496"/>
    </source>
</evidence>
<reference evidence="9" key="1">
    <citation type="submission" date="2016-03" db="EMBL/GenBank/DDBJ databases">
        <authorList>
            <person name="Devillers Hugo."/>
        </authorList>
    </citation>
    <scope>NUCLEOTIDE SEQUENCE [LARGE SCALE GENOMIC DNA]</scope>
</reference>
<dbReference type="PANTHER" id="PTHR40621:SF6">
    <property type="entry name" value="AP-1-LIKE TRANSCRIPTION FACTOR YAP1-RELATED"/>
    <property type="match status" value="1"/>
</dbReference>
<dbReference type="PROSITE" id="PS50217">
    <property type="entry name" value="BZIP"/>
    <property type="match status" value="1"/>
</dbReference>
<dbReference type="AlphaFoldDB" id="A0A1G4KA87"/>
<dbReference type="PROSITE" id="PS00036">
    <property type="entry name" value="BZIP_BASIC"/>
    <property type="match status" value="1"/>
</dbReference>
<feature type="region of interest" description="Disordered" evidence="6">
    <location>
        <begin position="1"/>
        <end position="60"/>
    </location>
</feature>
<dbReference type="SUPFAM" id="SSF111430">
    <property type="entry name" value="YAP1 redox domain"/>
    <property type="match status" value="1"/>
</dbReference>
<dbReference type="SMART" id="SM00338">
    <property type="entry name" value="BRLZ"/>
    <property type="match status" value="1"/>
</dbReference>
<dbReference type="InterPro" id="IPR004827">
    <property type="entry name" value="bZIP"/>
</dbReference>
<evidence type="ECO:0000256" key="3">
    <source>
        <dbReference type="ARBA" id="ARBA00023015"/>
    </source>
</evidence>
<feature type="region of interest" description="Disordered" evidence="6">
    <location>
        <begin position="215"/>
        <end position="236"/>
    </location>
</feature>
<feature type="compositionally biased region" description="Polar residues" evidence="6">
    <location>
        <begin position="173"/>
        <end position="189"/>
    </location>
</feature>
<dbReference type="CDD" id="cd14688">
    <property type="entry name" value="bZIP_YAP"/>
    <property type="match status" value="1"/>
</dbReference>
<organism evidence="8 9">
    <name type="scientific">Lachancea meyersii CBS 8951</name>
    <dbReference type="NCBI Taxonomy" id="1266667"/>
    <lineage>
        <taxon>Eukaryota</taxon>
        <taxon>Fungi</taxon>
        <taxon>Dikarya</taxon>
        <taxon>Ascomycota</taxon>
        <taxon>Saccharomycotina</taxon>
        <taxon>Saccharomycetes</taxon>
        <taxon>Saccharomycetales</taxon>
        <taxon>Saccharomycetaceae</taxon>
        <taxon>Lachancea</taxon>
    </lineage>
</organism>
<dbReference type="GO" id="GO:0001228">
    <property type="term" value="F:DNA-binding transcription activator activity, RNA polymerase II-specific"/>
    <property type="evidence" value="ECO:0007669"/>
    <property type="project" value="TreeGrafter"/>
</dbReference>
<evidence type="ECO:0000313" key="9">
    <source>
        <dbReference type="Proteomes" id="UP000191144"/>
    </source>
</evidence>
<dbReference type="Gene3D" id="1.10.238.100">
    <property type="entry name" value="YAP1 redox domain. Chain B"/>
    <property type="match status" value="1"/>
</dbReference>
<dbReference type="GO" id="GO:0000976">
    <property type="term" value="F:transcription cis-regulatory region binding"/>
    <property type="evidence" value="ECO:0007669"/>
    <property type="project" value="InterPro"/>
</dbReference>
<name>A0A1G4KA87_9SACH</name>
<dbReference type="InterPro" id="IPR046347">
    <property type="entry name" value="bZIP_sf"/>
</dbReference>
<dbReference type="PANTHER" id="PTHR40621">
    <property type="entry name" value="TRANSCRIPTION FACTOR KAPC-RELATED"/>
    <property type="match status" value="1"/>
</dbReference>
<feature type="region of interest" description="Disordered" evidence="6">
    <location>
        <begin position="299"/>
        <end position="345"/>
    </location>
</feature>
<feature type="compositionally biased region" description="Polar residues" evidence="6">
    <location>
        <begin position="97"/>
        <end position="106"/>
    </location>
</feature>
<evidence type="ECO:0000256" key="4">
    <source>
        <dbReference type="ARBA" id="ARBA00023163"/>
    </source>
</evidence>
<dbReference type="Pfam" id="PF08601">
    <property type="entry name" value="PAP1"/>
    <property type="match status" value="1"/>
</dbReference>
<feature type="compositionally biased region" description="Polar residues" evidence="6">
    <location>
        <begin position="307"/>
        <end position="324"/>
    </location>
</feature>
<dbReference type="GO" id="GO:0034599">
    <property type="term" value="P:cellular response to oxidative stress"/>
    <property type="evidence" value="ECO:0007669"/>
    <property type="project" value="UniProtKB-ARBA"/>
</dbReference>
<dbReference type="InterPro" id="IPR050936">
    <property type="entry name" value="AP-1-like"/>
</dbReference>
<keyword evidence="4" id="KW-0804">Transcription</keyword>
<dbReference type="FunFam" id="1.20.5.170:FF:000067">
    <property type="entry name" value="BZIP transcription factor"/>
    <property type="match status" value="1"/>
</dbReference>
<feature type="compositionally biased region" description="Low complexity" evidence="6">
    <location>
        <begin position="218"/>
        <end position="229"/>
    </location>
</feature>
<keyword evidence="5" id="KW-0539">Nucleus</keyword>
<feature type="compositionally biased region" description="Low complexity" evidence="6">
    <location>
        <begin position="325"/>
        <end position="342"/>
    </location>
</feature>
<feature type="domain" description="BZIP" evidence="7">
    <location>
        <begin position="32"/>
        <end position="95"/>
    </location>
</feature>
<proteinExistence type="predicted"/>
<dbReference type="EMBL" id="LT598484">
    <property type="protein sequence ID" value="SCV01061.1"/>
    <property type="molecule type" value="Genomic_DNA"/>
</dbReference>
<dbReference type="GO" id="GO:0005737">
    <property type="term" value="C:cytoplasm"/>
    <property type="evidence" value="ECO:0007669"/>
    <property type="project" value="UniProtKB-SubCell"/>
</dbReference>
<feature type="compositionally biased region" description="Basic and acidic residues" evidence="6">
    <location>
        <begin position="111"/>
        <end position="125"/>
    </location>
</feature>
<comment type="subcellular location">
    <subcellularLocation>
        <location evidence="2">Cytoplasm</location>
    </subcellularLocation>
    <subcellularLocation>
        <location evidence="1">Nucleus</location>
    </subcellularLocation>
</comment>
<evidence type="ECO:0000313" key="8">
    <source>
        <dbReference type="EMBL" id="SCV01061.1"/>
    </source>
</evidence>
<keyword evidence="9" id="KW-1185">Reference proteome</keyword>
<sequence>MTTVKRVLDSPVPPEEATKRRGSKPGRKPLDTEAKNKRTAQNRAAQRAFRERKEQKMRELEDKVRRLERVQEQNEMESEFLRGQLQQLVAEIQQYRPQRTSDSQVLQYLAKSEEQQQKQQQRELEQNQNQKYQHQHQHEHRSRDENGGGRGRVRSSSNSTSHSRSRSRSDGRNTCNTTPTDPSENSSPVDDNAAANAAKIRENMQRKMSFTFEYHRPSASSTSSHNNKSLPLLAHTPSTSSGSLDLFSYNTNSDNQSLPKFTPSSYSNTLSNEFDFNSHFDEQVSEFCTQLNEVCGTRECPVPKKTTPPSLASSHPSPTIQRLHQSQLPSASSPSASSVKLSQTTQLPPVAQRQDLNQQPGQDTLTNSWDSPQFGQSTFGWDTDYSTNKWMFGGVDLSKTTGVLRAPSNTADSLPFIDASLAFPSEQQDRLFGHNSDDVLTQFFEEDPTVTQLTTEESNYDPFRPDAVSMAKDSYSSSEFVESGQSASESSISTAMTAPDQQFTEKASPFAEAVHVKLEQEDVVPSRDGHILKCSEIWDRVTAHPKYTDIDIDSLCFELRSKAKCSEKGVVVNSDDVQKALTKHMS</sequence>
<dbReference type="InterPro" id="IPR013910">
    <property type="entry name" value="TF_PAP1"/>
</dbReference>
<dbReference type="SUPFAM" id="SSF57959">
    <property type="entry name" value="Leucine zipper domain"/>
    <property type="match status" value="1"/>
</dbReference>
<dbReference type="InterPro" id="IPR023167">
    <property type="entry name" value="Yap1_redox_dom_sf"/>
</dbReference>
<dbReference type="OrthoDB" id="5380163at2759"/>
<evidence type="ECO:0000259" key="7">
    <source>
        <dbReference type="PROSITE" id="PS50217"/>
    </source>
</evidence>